<dbReference type="EMBL" id="VFOK01000002">
    <property type="protein sequence ID" value="TQL28927.1"/>
    <property type="molecule type" value="Genomic_DNA"/>
</dbReference>
<dbReference type="PANTHER" id="PTHR30290:SF9">
    <property type="entry name" value="OLIGOPEPTIDE-BINDING PROTEIN APPA"/>
    <property type="match status" value="1"/>
</dbReference>
<dbReference type="SUPFAM" id="SSF53850">
    <property type="entry name" value="Periplasmic binding protein-like II"/>
    <property type="match status" value="1"/>
</dbReference>
<accession>A0A542WZC2</accession>
<evidence type="ECO:0000256" key="2">
    <source>
        <dbReference type="ARBA" id="ARBA00022448"/>
    </source>
</evidence>
<dbReference type="PIRSF" id="PIRSF002741">
    <property type="entry name" value="MppA"/>
    <property type="match status" value="1"/>
</dbReference>
<proteinExistence type="inferred from homology"/>
<dbReference type="PROSITE" id="PS51257">
    <property type="entry name" value="PROKAR_LIPOPROTEIN"/>
    <property type="match status" value="1"/>
</dbReference>
<dbReference type="Pfam" id="PF00496">
    <property type="entry name" value="SBP_bac_5"/>
    <property type="match status" value="1"/>
</dbReference>
<feature type="signal peptide" evidence="5">
    <location>
        <begin position="1"/>
        <end position="23"/>
    </location>
</feature>
<reference evidence="7 8" key="1">
    <citation type="submission" date="2019-06" db="EMBL/GenBank/DDBJ databases">
        <title>Sequencing the genomes of 1000 actinobacteria strains.</title>
        <authorList>
            <person name="Klenk H.-P."/>
        </authorList>
    </citation>
    <scope>NUCLEOTIDE SEQUENCE [LARGE SCALE GENOMIC DNA]</scope>
    <source>
        <strain evidence="7 8">DSM 24617</strain>
    </source>
</reference>
<keyword evidence="2" id="KW-0813">Transport</keyword>
<evidence type="ECO:0000256" key="4">
    <source>
        <dbReference type="SAM" id="MobiDB-lite"/>
    </source>
</evidence>
<feature type="chain" id="PRO_5039564784" evidence="5">
    <location>
        <begin position="24"/>
        <end position="511"/>
    </location>
</feature>
<evidence type="ECO:0000256" key="5">
    <source>
        <dbReference type="SAM" id="SignalP"/>
    </source>
</evidence>
<name>A0A542WZC2_9MICO</name>
<evidence type="ECO:0000313" key="8">
    <source>
        <dbReference type="Proteomes" id="UP000318336"/>
    </source>
</evidence>
<dbReference type="GO" id="GO:1904680">
    <property type="term" value="F:peptide transmembrane transporter activity"/>
    <property type="evidence" value="ECO:0007669"/>
    <property type="project" value="TreeGrafter"/>
</dbReference>
<dbReference type="Proteomes" id="UP000318336">
    <property type="component" value="Unassembled WGS sequence"/>
</dbReference>
<comment type="caution">
    <text evidence="7">The sequence shown here is derived from an EMBL/GenBank/DDBJ whole genome shotgun (WGS) entry which is preliminary data.</text>
</comment>
<dbReference type="Gene3D" id="3.40.190.10">
    <property type="entry name" value="Periplasmic binding protein-like II"/>
    <property type="match status" value="1"/>
</dbReference>
<keyword evidence="8" id="KW-1185">Reference proteome</keyword>
<evidence type="ECO:0000259" key="6">
    <source>
        <dbReference type="Pfam" id="PF00496"/>
    </source>
</evidence>
<dbReference type="PANTHER" id="PTHR30290">
    <property type="entry name" value="PERIPLASMIC BINDING COMPONENT OF ABC TRANSPORTER"/>
    <property type="match status" value="1"/>
</dbReference>
<gene>
    <name evidence="7" type="ORF">FB554_3236</name>
</gene>
<dbReference type="AlphaFoldDB" id="A0A542WZC2"/>
<organism evidence="7 8">
    <name type="scientific">Barrientosiimonas humi</name>
    <dbReference type="NCBI Taxonomy" id="999931"/>
    <lineage>
        <taxon>Bacteria</taxon>
        <taxon>Bacillati</taxon>
        <taxon>Actinomycetota</taxon>
        <taxon>Actinomycetes</taxon>
        <taxon>Micrococcales</taxon>
        <taxon>Dermacoccaceae</taxon>
        <taxon>Barrientosiimonas</taxon>
    </lineage>
</organism>
<dbReference type="GO" id="GO:0042597">
    <property type="term" value="C:periplasmic space"/>
    <property type="evidence" value="ECO:0007669"/>
    <property type="project" value="UniProtKB-ARBA"/>
</dbReference>
<evidence type="ECO:0000313" key="7">
    <source>
        <dbReference type="EMBL" id="TQL28927.1"/>
    </source>
</evidence>
<dbReference type="RefSeq" id="WP_338070579.1">
    <property type="nucleotide sequence ID" value="NZ_CAJTBP010000001.1"/>
</dbReference>
<dbReference type="GO" id="GO:0043190">
    <property type="term" value="C:ATP-binding cassette (ABC) transporter complex"/>
    <property type="evidence" value="ECO:0007669"/>
    <property type="project" value="InterPro"/>
</dbReference>
<protein>
    <submittedName>
        <fullName evidence="7">Peptide/nickel transport system substrate-binding protein</fullName>
    </submittedName>
</protein>
<dbReference type="InterPro" id="IPR000914">
    <property type="entry name" value="SBP_5_dom"/>
</dbReference>
<evidence type="ECO:0000256" key="3">
    <source>
        <dbReference type="ARBA" id="ARBA00022729"/>
    </source>
</evidence>
<dbReference type="CDD" id="cd08494">
    <property type="entry name" value="PBP2_NikA_DppA_OppA_like_6"/>
    <property type="match status" value="1"/>
</dbReference>
<comment type="similarity">
    <text evidence="1">Belongs to the bacterial solute-binding protein 5 family.</text>
</comment>
<dbReference type="Gene3D" id="3.10.105.10">
    <property type="entry name" value="Dipeptide-binding Protein, Domain 3"/>
    <property type="match status" value="1"/>
</dbReference>
<feature type="region of interest" description="Disordered" evidence="4">
    <location>
        <begin position="27"/>
        <end position="48"/>
    </location>
</feature>
<dbReference type="InterPro" id="IPR039424">
    <property type="entry name" value="SBP_5"/>
</dbReference>
<keyword evidence="3 5" id="KW-0732">Signal</keyword>
<dbReference type="InterPro" id="IPR030678">
    <property type="entry name" value="Peptide/Ni-bd"/>
</dbReference>
<evidence type="ECO:0000256" key="1">
    <source>
        <dbReference type="ARBA" id="ARBA00005695"/>
    </source>
</evidence>
<feature type="domain" description="Solute-binding protein family 5" evidence="6">
    <location>
        <begin position="90"/>
        <end position="420"/>
    </location>
</feature>
<dbReference type="GO" id="GO:0015833">
    <property type="term" value="P:peptide transport"/>
    <property type="evidence" value="ECO:0007669"/>
    <property type="project" value="TreeGrafter"/>
</dbReference>
<sequence>MTRKIALVSSVVGLSLLTAACNAGSGGGAGSSSASGSGSGASGPSGESVTIGLVAEPASLDFTKNDGAAIPQVELGNIYETLVKQDQSGKIVPGLAEKWTVSPDRETYTFDLRPDVTFTGGQKLTADDVVWSINQVKSAWTIAIKAKMDPVSKAEKVGDNQVRVTLSQPSNSWLFNMTTRVGAIFSRTAADQLATKPVGTGPYAFSTWRRGDSIVLTRNEDYWGKKPYFKTVTLKYFKDPTALNNALRSKTINVIGTVQAPESLGQFPTSQYQVIEGTTNGEVVLSMNSSRAPFNDKRVRQAVRYGINHRALLDTCWAGRGQLIGSMVPPTDPWYEDLTKVTPYDQAKAKQLLQQAGKTGTTVRLRLPSLPYAQSCGPVVKSMLEQVGFKVQTDTLEFPAAWLTTVFTNSDYDLSMVSHVEPRDLPTVFGDPDYYTHFSNPQMAGLLKAADTGTPQQETASMKKAARLIADDAGADFLFLLPNLIVADKNITGLPKNAITEGFDLSTLGRS</sequence>